<evidence type="ECO:0000313" key="3">
    <source>
        <dbReference type="Proteomes" id="UP000837857"/>
    </source>
</evidence>
<proteinExistence type="predicted"/>
<dbReference type="Proteomes" id="UP000837857">
    <property type="component" value="Chromosome 15"/>
</dbReference>
<name>A0ABN8I1K5_9NEOP</name>
<protein>
    <submittedName>
        <fullName evidence="2">Uncharacterized protein</fullName>
    </submittedName>
</protein>
<organism evidence="2 3">
    <name type="scientific">Iphiclides podalirius</name>
    <name type="common">scarce swallowtail</name>
    <dbReference type="NCBI Taxonomy" id="110791"/>
    <lineage>
        <taxon>Eukaryota</taxon>
        <taxon>Metazoa</taxon>
        <taxon>Ecdysozoa</taxon>
        <taxon>Arthropoda</taxon>
        <taxon>Hexapoda</taxon>
        <taxon>Insecta</taxon>
        <taxon>Pterygota</taxon>
        <taxon>Neoptera</taxon>
        <taxon>Endopterygota</taxon>
        <taxon>Lepidoptera</taxon>
        <taxon>Glossata</taxon>
        <taxon>Ditrysia</taxon>
        <taxon>Papilionoidea</taxon>
        <taxon>Papilionidae</taxon>
        <taxon>Papilioninae</taxon>
        <taxon>Iphiclides</taxon>
    </lineage>
</organism>
<feature type="compositionally biased region" description="Basic and acidic residues" evidence="1">
    <location>
        <begin position="19"/>
        <end position="32"/>
    </location>
</feature>
<reference evidence="2" key="1">
    <citation type="submission" date="2022-03" db="EMBL/GenBank/DDBJ databases">
        <authorList>
            <person name="Martin H S."/>
        </authorList>
    </citation>
    <scope>NUCLEOTIDE SEQUENCE</scope>
</reference>
<evidence type="ECO:0000256" key="1">
    <source>
        <dbReference type="SAM" id="MobiDB-lite"/>
    </source>
</evidence>
<dbReference type="EMBL" id="OW152827">
    <property type="protein sequence ID" value="CAH2044067.1"/>
    <property type="molecule type" value="Genomic_DNA"/>
</dbReference>
<gene>
    <name evidence="2" type="ORF">IPOD504_LOCUS4564</name>
</gene>
<sequence>MQPNSADHRAAMQSPPAQVHDRSASPHMRDENESTPAQPFRGRVYTCQTSLRSFSRNCTHPLALAWVTHTCRLVSPHMSVTRRSYGALDAEGNASGEVTPHGPGCTLMHVTPPKGLIHGAHTRAGRRGDVSRLCGSRPRVVYGQAGARRPFILQRDLQL</sequence>
<keyword evidence="3" id="KW-1185">Reference proteome</keyword>
<feature type="compositionally biased region" description="Basic and acidic residues" evidence="1">
    <location>
        <begin position="1"/>
        <end position="10"/>
    </location>
</feature>
<feature type="region of interest" description="Disordered" evidence="1">
    <location>
        <begin position="1"/>
        <end position="39"/>
    </location>
</feature>
<evidence type="ECO:0000313" key="2">
    <source>
        <dbReference type="EMBL" id="CAH2044067.1"/>
    </source>
</evidence>
<accession>A0ABN8I1K5</accession>
<feature type="non-terminal residue" evidence="2">
    <location>
        <position position="159"/>
    </location>
</feature>